<dbReference type="InterPro" id="IPR035976">
    <property type="entry name" value="Sushi/SCR/CCP_sf"/>
</dbReference>
<feature type="disulfide bond" evidence="6">
    <location>
        <begin position="1293"/>
        <end position="1302"/>
    </location>
</feature>
<feature type="domain" description="Sushi" evidence="10">
    <location>
        <begin position="123"/>
        <end position="185"/>
    </location>
</feature>
<dbReference type="PROSITE" id="PS50825">
    <property type="entry name" value="HYR"/>
    <property type="match status" value="1"/>
</dbReference>
<dbReference type="InterPro" id="IPR001881">
    <property type="entry name" value="EGF-like_Ca-bd_dom"/>
</dbReference>
<keyword evidence="5" id="KW-0325">Glycoprotein</keyword>
<proteinExistence type="predicted"/>
<dbReference type="PROSITE" id="PS50923">
    <property type="entry name" value="SUSHI"/>
    <property type="match status" value="6"/>
</dbReference>
<dbReference type="CDD" id="cd00033">
    <property type="entry name" value="CCP"/>
    <property type="match status" value="4"/>
</dbReference>
<feature type="domain" description="HYR" evidence="9">
    <location>
        <begin position="611"/>
        <end position="688"/>
    </location>
</feature>
<keyword evidence="1 6" id="KW-0245">EGF-like domain</keyword>
<feature type="disulfide bond" evidence="6">
    <location>
        <begin position="1395"/>
        <end position="1405"/>
    </location>
</feature>
<comment type="caution">
    <text evidence="11">The sequence shown here is derived from an EMBL/GenBank/DDBJ whole genome shotgun (WGS) entry which is preliminary data.</text>
</comment>
<dbReference type="Pfam" id="PF00084">
    <property type="entry name" value="Sushi"/>
    <property type="match status" value="5"/>
</dbReference>
<dbReference type="PROSITE" id="PS01187">
    <property type="entry name" value="EGF_CA"/>
    <property type="match status" value="4"/>
</dbReference>
<dbReference type="InterPro" id="IPR000436">
    <property type="entry name" value="Sushi_SCR_CCP_dom"/>
</dbReference>
<dbReference type="PANTHER" id="PTHR12916">
    <property type="entry name" value="CYTOCHROME C OXIDASE POLYPEPTIDE VIC-2"/>
    <property type="match status" value="1"/>
</dbReference>
<evidence type="ECO:0000256" key="1">
    <source>
        <dbReference type="ARBA" id="ARBA00022536"/>
    </source>
</evidence>
<dbReference type="InterPro" id="IPR013032">
    <property type="entry name" value="EGF-like_CS"/>
</dbReference>
<feature type="domain" description="EGF-like" evidence="8">
    <location>
        <begin position="1466"/>
        <end position="1504"/>
    </location>
</feature>
<dbReference type="FunFam" id="2.10.25.10:FF:000472">
    <property type="entry name" value="Uncharacterized protein, isoform A"/>
    <property type="match status" value="1"/>
</dbReference>
<keyword evidence="12" id="KW-1185">Reference proteome</keyword>
<feature type="non-terminal residue" evidence="11">
    <location>
        <position position="1"/>
    </location>
</feature>
<accession>A0A8S3YIN8</accession>
<feature type="disulfide bond" evidence="6">
    <location>
        <begin position="1454"/>
        <end position="1463"/>
    </location>
</feature>
<dbReference type="SUPFAM" id="SSF57184">
    <property type="entry name" value="Growth factor receptor domain"/>
    <property type="match status" value="2"/>
</dbReference>
<dbReference type="SMART" id="SM00181">
    <property type="entry name" value="EGF"/>
    <property type="match status" value="12"/>
</dbReference>
<feature type="domain" description="Sushi" evidence="10">
    <location>
        <begin position="484"/>
        <end position="549"/>
    </location>
</feature>
<dbReference type="InterPro" id="IPR000152">
    <property type="entry name" value="EGF-type_Asp/Asn_hydroxyl_site"/>
</dbReference>
<dbReference type="SMART" id="SM01411">
    <property type="entry name" value="Ephrin_rec_like"/>
    <property type="match status" value="3"/>
</dbReference>
<dbReference type="SUPFAM" id="SSF57196">
    <property type="entry name" value="EGF/Laminin"/>
    <property type="match status" value="6"/>
</dbReference>
<evidence type="ECO:0000259" key="9">
    <source>
        <dbReference type="PROSITE" id="PS50825"/>
    </source>
</evidence>
<feature type="domain" description="EGF-like" evidence="8">
    <location>
        <begin position="1545"/>
        <end position="1569"/>
    </location>
</feature>
<dbReference type="Gene3D" id="2.10.25.10">
    <property type="entry name" value="Laminin"/>
    <property type="match status" value="9"/>
</dbReference>
<dbReference type="InterPro" id="IPR018097">
    <property type="entry name" value="EGF_Ca-bd_CS"/>
</dbReference>
<dbReference type="InterPro" id="IPR009030">
    <property type="entry name" value="Growth_fac_rcpt_cys_sf"/>
</dbReference>
<gene>
    <name evidence="11" type="ORF">CUNI_LOCUS2651</name>
</gene>
<keyword evidence="4 6" id="KW-1015">Disulfide bond</keyword>
<feature type="disulfide bond" evidence="6">
    <location>
        <begin position="1533"/>
        <end position="1542"/>
    </location>
</feature>
<dbReference type="Pfam" id="PF02494">
    <property type="entry name" value="HYR"/>
    <property type="match status" value="1"/>
</dbReference>
<evidence type="ECO:0000256" key="3">
    <source>
        <dbReference type="ARBA" id="ARBA00022737"/>
    </source>
</evidence>
<evidence type="ECO:0000256" key="6">
    <source>
        <dbReference type="PROSITE-ProRule" id="PRU00076"/>
    </source>
</evidence>
<feature type="domain" description="EGF-like" evidence="8">
    <location>
        <begin position="1391"/>
        <end position="1426"/>
    </location>
</feature>
<dbReference type="InterPro" id="IPR011641">
    <property type="entry name" value="Tyr-kin_ephrin_A/B_rcpt-like"/>
</dbReference>
<comment type="caution">
    <text evidence="6">Lacks conserved residue(s) required for the propagation of feature annotation.</text>
</comment>
<dbReference type="SMART" id="SM00179">
    <property type="entry name" value="EGF_CA"/>
    <property type="match status" value="9"/>
</dbReference>
<sequence>MNVTFSNRGQNNLTYSAQIVCEEGFMFKQEEYTMSMPLLAVCNEGGIWDWGSPNFTRTPTCQIVFCGFPPQIPNGFVKDIGGNVTYKTVATYQCFDGFEMKGLPNVTCEARGNWSQVPSCEAEKCTAVPTIANATYNFTFGDGSNLSYGTVVKYTCDTGFELVGSQQIVCLSNKTWSHEAPSCKKLTCPLPKIQHGQYRSTSAVLPSFGETVGLFCDSGYQINRTGTPDDTSLMCGSNRTLSPENDVCVDIDECSSTNLNNCSATQECINKEGSFTCICKSGYNGTDCTDVDECVLGMCNQSCTNLPGSYSCSCYQGYVLYTENGTNGFYIPAGEDGLKPGDVFQINNTCVPVLCIMGPEPPVNGKTLMVKQTYYFNETVNVVCNFGYMLEGSSFATCQSDGNWTYSANPACTKMTCPQPNTTEHETSRTPVTGDIEPGAALTITCQLNDGSGKFINKSMFCAPSPSGDGMFMLQGDDPTCPEVNCGKPLDIPGGNPANIDNTTYGRSFEFSCDGSRGFTVKGASTLGNTTVVCQSNGRWGYANLTCEGSRCQDPGTLAGTAQIVKTSYEIDQIVQYNCTKPGFTTVTNDTLVCEYKNGKAQWSADPPSCEDKVPPMITCPIVQPLDLYSTLVYPPPVVMDNSNTTCFLTESGPPSGDSLVSGNVTVTYKATDTRNEAVCEFNVTVKDRTEPAIQCPSVIQRDLAGSKNEFFNLTEGLLVSHSQDGMIMFNPMGPLNLTMESVIPVRAKITKLNGLSKECAFLVNAKSSVCMNDSLVPPENGRIEECTGDGSSLTCKDVCDKGYLFQTTSNSTSYTCSNGIWETKFPVLPCIKLSGPTFDFDVTLQYIFNGSKITQSTQSTNYDPAICLAQHSISLSQILASKSACGYSNFTAVNVRRVREISSDSDELFFTLQVLTTQANSDNSLANCAVTLKDQSANLFGPTNPATGNRTCLSPWNVDSNSVIIVTKNMSCSSNSTMVNYDGKNYCLPCGPGMFFNGKNCEGCQDGYYQEETGQAACKQCPDGVLTSHKPRTRKSHCYELCPGGFISTTGYIEDNCTACPENQFSISSNSCQPCPNNGSTLGKSGATSVTQCSEPCPSGEYSITGYKPCYLCPQHFFNDMSAARMCMECPTDTYTAMNGSKSSSDCLDGTNFCNTVGAMNNSCTIRYHKPMCDCKPGYYGNTCTNSCDICNSNPCYNDGLCNASGLNFTCSCKIVFEGELCEKDLINDCTDSVCTSIDFCMDLVGGTKCQCPQDGNYDGRCAKPDNLCQGNNCSLHGTCTSYGSVRALCMCDPGYTGDRCETNINECALNANGCLYNGTCQDGSDTYSCSCVNGFSGSHCEVLADFCFRNDCKVADGGICTNDYRNYTASCTCGQQYMPDPQKSAACVPIQYCMSNPCVNGTCQDVFGGFICNCDAGFEGSRCQHNTDNCINNPCKNGATCIDGVNSYSCQCPSGFRGDYCEENINDCTGQCVQQNLESPCQDLIDDYQCSCNSSYTGKNCSENVDECLVREPCRHGGNCSDSPGDYSCACPAGYTGRNCDQEINYCSPNPCKNMGTCYNLIDRYYC</sequence>
<evidence type="ECO:0000256" key="2">
    <source>
        <dbReference type="ARBA" id="ARBA00022729"/>
    </source>
</evidence>
<dbReference type="GO" id="GO:0007219">
    <property type="term" value="P:Notch signaling pathway"/>
    <property type="evidence" value="ECO:0007669"/>
    <property type="project" value="TreeGrafter"/>
</dbReference>
<dbReference type="FunFam" id="2.10.25.10:FF:000038">
    <property type="entry name" value="Fibrillin 2"/>
    <property type="match status" value="1"/>
</dbReference>
<evidence type="ECO:0000256" key="7">
    <source>
        <dbReference type="PROSITE-ProRule" id="PRU00302"/>
    </source>
</evidence>
<feature type="domain" description="Sushi" evidence="10">
    <location>
        <begin position="186"/>
        <end position="250"/>
    </location>
</feature>
<dbReference type="PROSITE" id="PS00022">
    <property type="entry name" value="EGF_1"/>
    <property type="match status" value="8"/>
</dbReference>
<dbReference type="Gene3D" id="2.10.70.10">
    <property type="entry name" value="Complement Module, domain 1"/>
    <property type="match status" value="6"/>
</dbReference>
<dbReference type="SUPFAM" id="SSF57535">
    <property type="entry name" value="Complement control module/SCR domain"/>
    <property type="match status" value="5"/>
</dbReference>
<feature type="domain" description="EGF-like" evidence="8">
    <location>
        <begin position="250"/>
        <end position="289"/>
    </location>
</feature>
<feature type="domain" description="EGF-like" evidence="8">
    <location>
        <begin position="1266"/>
        <end position="1303"/>
    </location>
</feature>
<feature type="domain" description="Sushi" evidence="10">
    <location>
        <begin position="550"/>
        <end position="612"/>
    </location>
</feature>
<dbReference type="Pfam" id="PF00008">
    <property type="entry name" value="EGF"/>
    <property type="match status" value="3"/>
</dbReference>
<feature type="domain" description="EGF-like" evidence="8">
    <location>
        <begin position="1428"/>
        <end position="1464"/>
    </location>
</feature>
<dbReference type="InterPro" id="IPR003410">
    <property type="entry name" value="HYR_dom"/>
</dbReference>
<dbReference type="OrthoDB" id="6162209at2759"/>
<dbReference type="GO" id="GO:0005112">
    <property type="term" value="F:Notch binding"/>
    <property type="evidence" value="ECO:0007669"/>
    <property type="project" value="TreeGrafter"/>
</dbReference>
<evidence type="ECO:0000259" key="10">
    <source>
        <dbReference type="PROSITE" id="PS50923"/>
    </source>
</evidence>
<dbReference type="InterPro" id="IPR000742">
    <property type="entry name" value="EGF"/>
</dbReference>
<protein>
    <recommendedName>
        <fullName evidence="13">Sushi, von Willebrand factor type A, EGF and pentraxin domain-containing protein 1</fullName>
    </recommendedName>
</protein>
<dbReference type="Proteomes" id="UP000678393">
    <property type="component" value="Unassembled WGS sequence"/>
</dbReference>
<evidence type="ECO:0000256" key="5">
    <source>
        <dbReference type="ARBA" id="ARBA00023180"/>
    </source>
</evidence>
<feature type="disulfide bond" evidence="6">
    <location>
        <begin position="279"/>
        <end position="288"/>
    </location>
</feature>
<feature type="disulfide bond" evidence="6">
    <location>
        <begin position="1494"/>
        <end position="1503"/>
    </location>
</feature>
<keyword evidence="2" id="KW-0732">Signal</keyword>
<feature type="domain" description="Sushi" evidence="10">
    <location>
        <begin position="353"/>
        <end position="414"/>
    </location>
</feature>
<evidence type="ECO:0000313" key="11">
    <source>
        <dbReference type="EMBL" id="CAG5117093.1"/>
    </source>
</evidence>
<dbReference type="PANTHER" id="PTHR12916:SF4">
    <property type="entry name" value="UNINFLATABLE, ISOFORM C"/>
    <property type="match status" value="1"/>
</dbReference>
<dbReference type="Gene3D" id="2.10.50.10">
    <property type="entry name" value="Tumor Necrosis Factor Receptor, subunit A, domain 2"/>
    <property type="match status" value="1"/>
</dbReference>
<feature type="disulfide bond" evidence="6">
    <location>
        <begin position="1214"/>
        <end position="1223"/>
    </location>
</feature>
<evidence type="ECO:0008006" key="13">
    <source>
        <dbReference type="Google" id="ProtNLM"/>
    </source>
</evidence>
<feature type="domain" description="EGF-like" evidence="8">
    <location>
        <begin position="1305"/>
        <end position="1343"/>
    </location>
</feature>
<dbReference type="PROSITE" id="PS00010">
    <property type="entry name" value="ASX_HYDROXYL"/>
    <property type="match status" value="6"/>
</dbReference>
<name>A0A8S3YIN8_9EUPU</name>
<dbReference type="PROSITE" id="PS50026">
    <property type="entry name" value="EGF_3"/>
    <property type="match status" value="9"/>
</dbReference>
<dbReference type="InterPro" id="IPR049883">
    <property type="entry name" value="NOTCH1_EGF-like"/>
</dbReference>
<feature type="domain" description="EGF-like" evidence="8">
    <location>
        <begin position="1190"/>
        <end position="1224"/>
    </location>
</feature>
<feature type="domain" description="Sushi" evidence="10">
    <location>
        <begin position="64"/>
        <end position="122"/>
    </location>
</feature>
<reference evidence="11" key="1">
    <citation type="submission" date="2021-04" db="EMBL/GenBank/DDBJ databases">
        <authorList>
            <consortium name="Molecular Ecology Group"/>
        </authorList>
    </citation>
    <scope>NUCLEOTIDE SEQUENCE</scope>
</reference>
<feature type="disulfide bond" evidence="7">
    <location>
        <begin position="156"/>
        <end position="183"/>
    </location>
</feature>
<dbReference type="GO" id="GO:0005509">
    <property type="term" value="F:calcium ion binding"/>
    <property type="evidence" value="ECO:0007669"/>
    <property type="project" value="InterPro"/>
</dbReference>
<feature type="disulfide bond" evidence="6">
    <location>
        <begin position="1333"/>
        <end position="1342"/>
    </location>
</feature>
<dbReference type="Pfam" id="PF12661">
    <property type="entry name" value="hEGF"/>
    <property type="match status" value="1"/>
</dbReference>
<evidence type="ECO:0000256" key="4">
    <source>
        <dbReference type="ARBA" id="ARBA00023157"/>
    </source>
</evidence>
<dbReference type="PROSITE" id="PS01186">
    <property type="entry name" value="EGF_2"/>
    <property type="match status" value="6"/>
</dbReference>
<dbReference type="Pfam" id="PF07699">
    <property type="entry name" value="Ephrin_rec_like"/>
    <property type="match status" value="2"/>
</dbReference>
<dbReference type="CDD" id="cd00054">
    <property type="entry name" value="EGF_CA"/>
    <property type="match status" value="5"/>
</dbReference>
<dbReference type="SMART" id="SM00032">
    <property type="entry name" value="CCP"/>
    <property type="match status" value="7"/>
</dbReference>
<feature type="disulfide bond" evidence="7">
    <location>
        <begin position="355"/>
        <end position="398"/>
    </location>
</feature>
<feature type="disulfide bond" evidence="6">
    <location>
        <begin position="1416"/>
        <end position="1425"/>
    </location>
</feature>
<organism evidence="11 12">
    <name type="scientific">Candidula unifasciata</name>
    <dbReference type="NCBI Taxonomy" id="100452"/>
    <lineage>
        <taxon>Eukaryota</taxon>
        <taxon>Metazoa</taxon>
        <taxon>Spiralia</taxon>
        <taxon>Lophotrochozoa</taxon>
        <taxon>Mollusca</taxon>
        <taxon>Gastropoda</taxon>
        <taxon>Heterobranchia</taxon>
        <taxon>Euthyneura</taxon>
        <taxon>Panpulmonata</taxon>
        <taxon>Eupulmonata</taxon>
        <taxon>Stylommatophora</taxon>
        <taxon>Helicina</taxon>
        <taxon>Helicoidea</taxon>
        <taxon>Geomitridae</taxon>
        <taxon>Candidula</taxon>
    </lineage>
</organism>
<dbReference type="EMBL" id="CAJHNH020000347">
    <property type="protein sequence ID" value="CAG5117093.1"/>
    <property type="molecule type" value="Genomic_DNA"/>
</dbReference>
<evidence type="ECO:0000313" key="12">
    <source>
        <dbReference type="Proteomes" id="UP000678393"/>
    </source>
</evidence>
<keyword evidence="7" id="KW-0768">Sushi</keyword>
<dbReference type="FunFam" id="2.10.25.10:FF:000151">
    <property type="entry name" value="FAT atypical cadherin 4"/>
    <property type="match status" value="1"/>
</dbReference>
<feature type="domain" description="EGF-like" evidence="8">
    <location>
        <begin position="1506"/>
        <end position="1543"/>
    </location>
</feature>
<evidence type="ECO:0000259" key="8">
    <source>
        <dbReference type="PROSITE" id="PS50026"/>
    </source>
</evidence>
<dbReference type="Pfam" id="PF07645">
    <property type="entry name" value="EGF_CA"/>
    <property type="match status" value="2"/>
</dbReference>
<keyword evidence="3" id="KW-0677">Repeat</keyword>